<proteinExistence type="predicted"/>
<dbReference type="AlphaFoldDB" id="A0A425Y312"/>
<reference evidence="3 4" key="1">
    <citation type="submission" date="2018-07" db="EMBL/GenBank/DDBJ databases">
        <title>Draft genome sequence of Ancylomarina sp. M1P.</title>
        <authorList>
            <person name="Yadav S."/>
            <person name="Villanueva L."/>
            <person name="Damste J.S.S."/>
        </authorList>
    </citation>
    <scope>NUCLEOTIDE SEQUENCE [LARGE SCALE GENOMIC DNA]</scope>
    <source>
        <strain evidence="3 4">M1P</strain>
    </source>
</reference>
<dbReference type="EMBL" id="QQWG01000006">
    <property type="protein sequence ID" value="RRG22178.1"/>
    <property type="molecule type" value="Genomic_DNA"/>
</dbReference>
<evidence type="ECO:0000313" key="4">
    <source>
        <dbReference type="Proteomes" id="UP000285794"/>
    </source>
</evidence>
<comment type="caution">
    <text evidence="3">The sequence shown here is derived from an EMBL/GenBank/DDBJ whole genome shotgun (WGS) entry which is preliminary data.</text>
</comment>
<dbReference type="InterPro" id="IPR002881">
    <property type="entry name" value="DUF58"/>
</dbReference>
<feature type="domain" description="DUF58" evidence="2">
    <location>
        <begin position="203"/>
        <end position="367"/>
    </location>
</feature>
<keyword evidence="1" id="KW-1133">Transmembrane helix</keyword>
<dbReference type="RefSeq" id="WP_125030409.1">
    <property type="nucleotide sequence ID" value="NZ_JAPXVP010000006.1"/>
</dbReference>
<dbReference type="PANTHER" id="PTHR33608:SF3">
    <property type="entry name" value="SLR2013 PROTEIN"/>
    <property type="match status" value="1"/>
</dbReference>
<name>A0A425Y312_9BACT</name>
<evidence type="ECO:0000313" key="3">
    <source>
        <dbReference type="EMBL" id="RRG22178.1"/>
    </source>
</evidence>
<dbReference type="Pfam" id="PF01882">
    <property type="entry name" value="DUF58"/>
    <property type="match status" value="1"/>
</dbReference>
<evidence type="ECO:0000256" key="1">
    <source>
        <dbReference type="SAM" id="Phobius"/>
    </source>
</evidence>
<keyword evidence="1" id="KW-0812">Transmembrane</keyword>
<evidence type="ECO:0000259" key="2">
    <source>
        <dbReference type="Pfam" id="PF01882"/>
    </source>
</evidence>
<feature type="transmembrane region" description="Helical" evidence="1">
    <location>
        <begin position="12"/>
        <end position="30"/>
    </location>
</feature>
<gene>
    <name evidence="3" type="ORF">DWB61_08205</name>
</gene>
<organism evidence="3 4">
    <name type="scientific">Ancylomarina euxinus</name>
    <dbReference type="NCBI Taxonomy" id="2283627"/>
    <lineage>
        <taxon>Bacteria</taxon>
        <taxon>Pseudomonadati</taxon>
        <taxon>Bacteroidota</taxon>
        <taxon>Bacteroidia</taxon>
        <taxon>Marinilabiliales</taxon>
        <taxon>Marinifilaceae</taxon>
        <taxon>Ancylomarina</taxon>
    </lineage>
</organism>
<dbReference type="PANTHER" id="PTHR33608">
    <property type="entry name" value="BLL2464 PROTEIN"/>
    <property type="match status" value="1"/>
</dbReference>
<dbReference type="OrthoDB" id="845740at2"/>
<keyword evidence="1" id="KW-0472">Membrane</keyword>
<dbReference type="InterPro" id="IPR036465">
    <property type="entry name" value="vWFA_dom_sf"/>
</dbReference>
<accession>A0A425Y312</accession>
<protein>
    <submittedName>
        <fullName evidence="3">DUF58 domain-containing protein</fullName>
    </submittedName>
</protein>
<keyword evidence="4" id="KW-1185">Reference proteome</keyword>
<sequence length="443" mass="51368">MNFIKSLYLTERFYMSMIGIVVLALLGHFIPILFPFAKISLLLFLALVVVDSLMLYRSKKGLSGKRICPEKLSNGDENPIDINIENNYPFTAKIKVIDEVPPQFQMRDFESNISLKAGHVKTISYNLRPVERGEYQFGHINLFAATPLGLLQRRYQEEKKRTLPVYPSFMQMRQYELLAISNRLSEVGVKKVRRIGHQMEFDQIREYVRGDDYRTINWKATARKSQLMVNQYQDEKSQPVYSIIDMGRSMKMPFNGLSLLDYAINASLVISNSASLKQDKTGLITFNKAIEAIVPANNQRTHILKIMEVLYNQKTSYSEPNFELLHATIRHRIPQRSLLILFTNFESLESMKRQLPYLTALSRHHLLVVVFFSNSEIKELIKKPAKTQEEIYIKTIGEKFIYDKKQIVKELEKYGIHSLLSDPENVTINTLNKYLELKARGLI</sequence>
<dbReference type="Proteomes" id="UP000285794">
    <property type="component" value="Unassembled WGS sequence"/>
</dbReference>
<dbReference type="SUPFAM" id="SSF53300">
    <property type="entry name" value="vWA-like"/>
    <property type="match status" value="1"/>
</dbReference>